<dbReference type="SUPFAM" id="SSF48498">
    <property type="entry name" value="Tetracyclin repressor-like, C-terminal domain"/>
    <property type="match status" value="1"/>
</dbReference>
<dbReference type="RefSeq" id="WP_133680366.1">
    <property type="nucleotide sequence ID" value="NZ_SNZP01000006.1"/>
</dbReference>
<dbReference type="Gene3D" id="1.10.357.10">
    <property type="entry name" value="Tetracycline Repressor, domain 2"/>
    <property type="match status" value="1"/>
</dbReference>
<sequence>MEKKNSPSTVSRRARPAKAPLSREIIVQTALDVLAQGGLEGLSMRKVAAALDTGAASLYVYVANLSELHGQMFDAAVGEVSLAAPANETWREKLKRVLISYLDVLMARPGMAQLAQATIPFGQNTLRLVEYMLGLLREGGIEQERAAWGFDLLTLYVTAIAAERGFREARSEVLTHVKATLRNISADEFPHIHATRHAMTSGEFARTPWAIEVMIDGLIHCTFPPLDTLPGQPAEKGRS</sequence>
<name>A0A4R7B5Z8_9NEIS</name>
<keyword evidence="3" id="KW-0804">Transcription</keyword>
<evidence type="ECO:0000313" key="7">
    <source>
        <dbReference type="Proteomes" id="UP000295611"/>
    </source>
</evidence>
<protein>
    <submittedName>
        <fullName evidence="6">TetR family transcriptional regulator</fullName>
    </submittedName>
</protein>
<keyword evidence="7" id="KW-1185">Reference proteome</keyword>
<dbReference type="AlphaFoldDB" id="A0A4R7B5Z8"/>
<dbReference type="InterPro" id="IPR009057">
    <property type="entry name" value="Homeodomain-like_sf"/>
</dbReference>
<organism evidence="6 7">
    <name type="scientific">Paludibacterium purpuratum</name>
    <dbReference type="NCBI Taxonomy" id="1144873"/>
    <lineage>
        <taxon>Bacteria</taxon>
        <taxon>Pseudomonadati</taxon>
        <taxon>Pseudomonadota</taxon>
        <taxon>Betaproteobacteria</taxon>
        <taxon>Neisseriales</taxon>
        <taxon>Chromobacteriaceae</taxon>
        <taxon>Paludibacterium</taxon>
    </lineage>
</organism>
<reference evidence="6 7" key="1">
    <citation type="submission" date="2019-03" db="EMBL/GenBank/DDBJ databases">
        <title>Genomic Encyclopedia of Type Strains, Phase III (KMG-III): the genomes of soil and plant-associated and newly described type strains.</title>
        <authorList>
            <person name="Whitman W."/>
        </authorList>
    </citation>
    <scope>NUCLEOTIDE SEQUENCE [LARGE SCALE GENOMIC DNA]</scope>
    <source>
        <strain evidence="6 7">CECT 8976</strain>
    </source>
</reference>
<dbReference type="InterPro" id="IPR004111">
    <property type="entry name" value="Repressor_TetR_C"/>
</dbReference>
<evidence type="ECO:0000256" key="2">
    <source>
        <dbReference type="ARBA" id="ARBA00023125"/>
    </source>
</evidence>
<evidence type="ECO:0000256" key="3">
    <source>
        <dbReference type="ARBA" id="ARBA00023163"/>
    </source>
</evidence>
<dbReference type="PROSITE" id="PS50977">
    <property type="entry name" value="HTH_TETR_2"/>
    <property type="match status" value="1"/>
</dbReference>
<dbReference type="OrthoDB" id="4541465at2"/>
<evidence type="ECO:0000313" key="6">
    <source>
        <dbReference type="EMBL" id="TDR80041.1"/>
    </source>
</evidence>
<feature type="DNA-binding region" description="H-T-H motif" evidence="4">
    <location>
        <begin position="43"/>
        <end position="62"/>
    </location>
</feature>
<keyword evidence="1" id="KW-0805">Transcription regulation</keyword>
<evidence type="ECO:0000256" key="4">
    <source>
        <dbReference type="PROSITE-ProRule" id="PRU00335"/>
    </source>
</evidence>
<accession>A0A4R7B5Z8</accession>
<dbReference type="Pfam" id="PF00440">
    <property type="entry name" value="TetR_N"/>
    <property type="match status" value="1"/>
</dbReference>
<feature type="domain" description="HTH tetR-type" evidence="5">
    <location>
        <begin position="20"/>
        <end position="80"/>
    </location>
</feature>
<dbReference type="GO" id="GO:0045892">
    <property type="term" value="P:negative regulation of DNA-templated transcription"/>
    <property type="evidence" value="ECO:0007669"/>
    <property type="project" value="InterPro"/>
</dbReference>
<dbReference type="GO" id="GO:0003677">
    <property type="term" value="F:DNA binding"/>
    <property type="evidence" value="ECO:0007669"/>
    <property type="project" value="UniProtKB-UniRule"/>
</dbReference>
<gene>
    <name evidence="6" type="ORF">DFP86_106184</name>
</gene>
<keyword evidence="2 4" id="KW-0238">DNA-binding</keyword>
<dbReference type="SUPFAM" id="SSF46689">
    <property type="entry name" value="Homeodomain-like"/>
    <property type="match status" value="1"/>
</dbReference>
<dbReference type="EMBL" id="SNZP01000006">
    <property type="protein sequence ID" value="TDR80041.1"/>
    <property type="molecule type" value="Genomic_DNA"/>
</dbReference>
<evidence type="ECO:0000256" key="1">
    <source>
        <dbReference type="ARBA" id="ARBA00023015"/>
    </source>
</evidence>
<proteinExistence type="predicted"/>
<evidence type="ECO:0000259" key="5">
    <source>
        <dbReference type="PROSITE" id="PS50977"/>
    </source>
</evidence>
<dbReference type="InterPro" id="IPR001647">
    <property type="entry name" value="HTH_TetR"/>
</dbReference>
<dbReference type="InterPro" id="IPR036271">
    <property type="entry name" value="Tet_transcr_reg_TetR-rel_C_sf"/>
</dbReference>
<comment type="caution">
    <text evidence="6">The sequence shown here is derived from an EMBL/GenBank/DDBJ whole genome shotgun (WGS) entry which is preliminary data.</text>
</comment>
<dbReference type="Pfam" id="PF02909">
    <property type="entry name" value="TetR_C_1"/>
    <property type="match status" value="1"/>
</dbReference>
<dbReference type="Proteomes" id="UP000295611">
    <property type="component" value="Unassembled WGS sequence"/>
</dbReference>